<sequence>MSLLAQGYHTTTHAGCLAAKHPTDACFVGGQYGRGERKQNTTARQKHLTTADENTSVRETRPYERGARATRVSDARLHHRGSKLDPRSDQRSTRKTVAPFEFRAIDESEIQDHEISLVQHFYIGTKIKLDPASELGSDRSISDRGRCRCNRALVMALCPTHKETANYAVTPRAVLPPHTHTHRMSRRQTSHRRLLLCLSLDDTFSDAPRGNPAPINEHLKIVYPYRMQFSQKRAWLHICAAANGEASTVEFSLAQGIFSLLAFYQREPGSIPGRLIPGFLQVGIVPDDARFSRGSPVSLALLFRRCSILASLHPRRFLVGAARPRSRSEGAIRATLTRTPNVSSLLRARRAVFPPAVIVLYVPGILVLWSDHLFPKHAKLVSIPPAASPLGEIVPDDNTGRRGFSRESSVSPDLTFLRCSVHISLPPSMLRAAQISSLAPTLHQCLRNHCQVNITTGIDRLTILKDFYGGLAVSVISAVQRHNSAKNPKWRPRTRKLAVVVSRLHERRIIRVNLSPANPSEEIWVALKGAAY</sequence>
<reference evidence="2 3" key="1">
    <citation type="submission" date="2023-02" db="EMBL/GenBank/DDBJ databases">
        <title>LHISI_Scaffold_Assembly.</title>
        <authorList>
            <person name="Stuart O.P."/>
            <person name="Cleave R."/>
            <person name="Magrath M.J.L."/>
            <person name="Mikheyev A.S."/>
        </authorList>
    </citation>
    <scope>NUCLEOTIDE SEQUENCE [LARGE SCALE GENOMIC DNA]</scope>
    <source>
        <strain evidence="2">Daus_M_001</strain>
        <tissue evidence="2">Leg muscle</tissue>
    </source>
</reference>
<evidence type="ECO:0000313" key="2">
    <source>
        <dbReference type="EMBL" id="KAJ8865851.1"/>
    </source>
</evidence>
<evidence type="ECO:0000256" key="1">
    <source>
        <dbReference type="SAM" id="MobiDB-lite"/>
    </source>
</evidence>
<feature type="compositionally biased region" description="Basic and acidic residues" evidence="1">
    <location>
        <begin position="55"/>
        <end position="92"/>
    </location>
</feature>
<dbReference type="EMBL" id="JARBHB010000017">
    <property type="protein sequence ID" value="KAJ8865851.1"/>
    <property type="molecule type" value="Genomic_DNA"/>
</dbReference>
<accession>A0ABQ9G042</accession>
<comment type="caution">
    <text evidence="2">The sequence shown here is derived from an EMBL/GenBank/DDBJ whole genome shotgun (WGS) entry which is preliminary data.</text>
</comment>
<feature type="region of interest" description="Disordered" evidence="1">
    <location>
        <begin position="34"/>
        <end position="95"/>
    </location>
</feature>
<name>A0ABQ9G042_9NEOP</name>
<gene>
    <name evidence="2" type="ORF">PR048_033374</name>
</gene>
<proteinExistence type="predicted"/>
<protein>
    <submittedName>
        <fullName evidence="2">Uncharacterized protein</fullName>
    </submittedName>
</protein>
<organism evidence="2 3">
    <name type="scientific">Dryococelus australis</name>
    <dbReference type="NCBI Taxonomy" id="614101"/>
    <lineage>
        <taxon>Eukaryota</taxon>
        <taxon>Metazoa</taxon>
        <taxon>Ecdysozoa</taxon>
        <taxon>Arthropoda</taxon>
        <taxon>Hexapoda</taxon>
        <taxon>Insecta</taxon>
        <taxon>Pterygota</taxon>
        <taxon>Neoptera</taxon>
        <taxon>Polyneoptera</taxon>
        <taxon>Phasmatodea</taxon>
        <taxon>Verophasmatodea</taxon>
        <taxon>Anareolatae</taxon>
        <taxon>Phasmatidae</taxon>
        <taxon>Eurycanthinae</taxon>
        <taxon>Dryococelus</taxon>
    </lineage>
</organism>
<keyword evidence="3" id="KW-1185">Reference proteome</keyword>
<dbReference type="Proteomes" id="UP001159363">
    <property type="component" value="Chromosome 16"/>
</dbReference>
<evidence type="ECO:0000313" key="3">
    <source>
        <dbReference type="Proteomes" id="UP001159363"/>
    </source>
</evidence>